<dbReference type="Gene3D" id="2.120.10.30">
    <property type="entry name" value="TolB, C-terminal domain"/>
    <property type="match status" value="1"/>
</dbReference>
<feature type="transmembrane region" description="Helical" evidence="8">
    <location>
        <begin position="405"/>
        <end position="430"/>
    </location>
</feature>
<organism evidence="9 10">
    <name type="scientific">Adineta steineri</name>
    <dbReference type="NCBI Taxonomy" id="433720"/>
    <lineage>
        <taxon>Eukaryota</taxon>
        <taxon>Metazoa</taxon>
        <taxon>Spiralia</taxon>
        <taxon>Gnathifera</taxon>
        <taxon>Rotifera</taxon>
        <taxon>Eurotatoria</taxon>
        <taxon>Bdelloidea</taxon>
        <taxon>Adinetida</taxon>
        <taxon>Adinetidae</taxon>
        <taxon>Adineta</taxon>
    </lineage>
</organism>
<evidence type="ECO:0000313" key="10">
    <source>
        <dbReference type="Proteomes" id="UP000663845"/>
    </source>
</evidence>
<dbReference type="CDD" id="cd11476">
    <property type="entry name" value="SLC5sbd_DUR3"/>
    <property type="match status" value="1"/>
</dbReference>
<keyword evidence="5 8" id="KW-1133">Transmembrane helix</keyword>
<feature type="transmembrane region" description="Helical" evidence="8">
    <location>
        <begin position="504"/>
        <end position="525"/>
    </location>
</feature>
<feature type="coiled-coil region" evidence="7">
    <location>
        <begin position="7"/>
        <end position="108"/>
    </location>
</feature>
<feature type="transmembrane region" description="Helical" evidence="8">
    <location>
        <begin position="464"/>
        <end position="484"/>
    </location>
</feature>
<comment type="caution">
    <text evidence="9">The sequence shown here is derived from an EMBL/GenBank/DDBJ whole genome shotgun (WGS) entry which is preliminary data.</text>
</comment>
<keyword evidence="4 8" id="KW-0812">Transmembrane</keyword>
<dbReference type="Proteomes" id="UP000663845">
    <property type="component" value="Unassembled WGS sequence"/>
</dbReference>
<evidence type="ECO:0000256" key="5">
    <source>
        <dbReference type="ARBA" id="ARBA00022989"/>
    </source>
</evidence>
<name>A0A813WJU1_9BILA</name>
<gene>
    <name evidence="9" type="ORF">JYZ213_LOCUS8294</name>
</gene>
<comment type="subcellular location">
    <subcellularLocation>
        <location evidence="1">Membrane</location>
        <topology evidence="1">Multi-pass membrane protein</topology>
    </subcellularLocation>
</comment>
<reference evidence="9" key="1">
    <citation type="submission" date="2021-02" db="EMBL/GenBank/DDBJ databases">
        <authorList>
            <person name="Nowell W R."/>
        </authorList>
    </citation>
    <scope>NUCLEOTIDE SEQUENCE</scope>
</reference>
<keyword evidence="7" id="KW-0175">Coiled coil</keyword>
<dbReference type="EMBL" id="CAJNOG010000056">
    <property type="protein sequence ID" value="CAF0858468.1"/>
    <property type="molecule type" value="Genomic_DNA"/>
</dbReference>
<evidence type="ECO:0000256" key="1">
    <source>
        <dbReference type="ARBA" id="ARBA00004141"/>
    </source>
</evidence>
<dbReference type="PANTHER" id="PTHR46154:SF4">
    <property type="entry name" value="UREA ACTIVE TRANSPORTER"/>
    <property type="match status" value="1"/>
</dbReference>
<dbReference type="InterPro" id="IPR001734">
    <property type="entry name" value="Na/solute_symporter"/>
</dbReference>
<feature type="transmembrane region" description="Helical" evidence="8">
    <location>
        <begin position="436"/>
        <end position="457"/>
    </location>
</feature>
<protein>
    <submittedName>
        <fullName evidence="9">Uncharacterized protein</fullName>
    </submittedName>
</protein>
<evidence type="ECO:0000256" key="2">
    <source>
        <dbReference type="ARBA" id="ARBA00006434"/>
    </source>
</evidence>
<feature type="transmembrane region" description="Helical" evidence="8">
    <location>
        <begin position="601"/>
        <end position="626"/>
    </location>
</feature>
<dbReference type="GO" id="GO:0015489">
    <property type="term" value="F:putrescine transmembrane transporter activity"/>
    <property type="evidence" value="ECO:0007669"/>
    <property type="project" value="TreeGrafter"/>
</dbReference>
<keyword evidence="6 8" id="KW-0472">Membrane</keyword>
<feature type="transmembrane region" description="Helical" evidence="8">
    <location>
        <begin position="299"/>
        <end position="324"/>
    </location>
</feature>
<sequence length="639" mass="70744">MDLIEHRQILNNELHHITNEYNEFKQTINEQKQNPQNHSLVKQIDQWERNSIEKIQQKAQEYREILMKSSQKCINDAEMKFNNLNEQIKQFQKENEFNEINLEYLRNELIEITKELYDSLDISIQQNSQPFINDISIISSGKPKFNKWKQNATAVAGGNGEGQQLNQLSGPVGIFIDKNKSIFIADRDNHRVIEWKYNATEGQIIAVAVLIIILFFAFTTYVTSPVLGSPSKVYDLLVNASQIHPVDGNAEGSYLTMQSKQGAIFFIINIIGNFGTIFLDNGYYNKAIAASPISALPGYVLGGIAWFGIPFLIATTMGLAAVALENNPIFPTYPNRLSAADVSAGLTLSTAAVALIGKSGAIATLIMIFMACTSAMSAQLIAVSSIVTYDIYKAYFNQTASGKKLIYVSHMTVVLFGLGMSIWSIALYYIDISMGYLYSMMGIIISSAVIPGALTLLWNRQSKWAVCLSPPLGFICSVSAWLVMTKIQFNSISIETTGSDVSMLVGNVVALLSPVVFIPIISFIAPDPTPYDFVSMRAIELVDDSPQNTHHPSLGETERGIAFLTGKLKFARIIAVVLTSCLVVIWPFPMYGTAYVFSKSFFTGWVSIGIIWMFFSFCIVGVYPIVENQCGSGVTLNRG</sequence>
<dbReference type="GO" id="GO:0015606">
    <property type="term" value="F:spermidine transmembrane transporter activity"/>
    <property type="evidence" value="ECO:0007669"/>
    <property type="project" value="TreeGrafter"/>
</dbReference>
<feature type="transmembrane region" description="Helical" evidence="8">
    <location>
        <begin position="204"/>
        <end position="222"/>
    </location>
</feature>
<dbReference type="PANTHER" id="PTHR46154">
    <property type="match status" value="1"/>
</dbReference>
<feature type="transmembrane region" description="Helical" evidence="8">
    <location>
        <begin position="362"/>
        <end position="384"/>
    </location>
</feature>
<evidence type="ECO:0000256" key="7">
    <source>
        <dbReference type="SAM" id="Coils"/>
    </source>
</evidence>
<dbReference type="AlphaFoldDB" id="A0A813WJU1"/>
<evidence type="ECO:0000256" key="4">
    <source>
        <dbReference type="ARBA" id="ARBA00022692"/>
    </source>
</evidence>
<dbReference type="GO" id="GO:0005886">
    <property type="term" value="C:plasma membrane"/>
    <property type="evidence" value="ECO:0007669"/>
    <property type="project" value="TreeGrafter"/>
</dbReference>
<dbReference type="GO" id="GO:0015204">
    <property type="term" value="F:urea transmembrane transporter activity"/>
    <property type="evidence" value="ECO:0007669"/>
    <property type="project" value="InterPro"/>
</dbReference>
<feature type="transmembrane region" description="Helical" evidence="8">
    <location>
        <begin position="570"/>
        <end position="589"/>
    </location>
</feature>
<evidence type="ECO:0000256" key="3">
    <source>
        <dbReference type="ARBA" id="ARBA00022448"/>
    </source>
</evidence>
<evidence type="ECO:0000256" key="6">
    <source>
        <dbReference type="ARBA" id="ARBA00023136"/>
    </source>
</evidence>
<proteinExistence type="inferred from homology"/>
<dbReference type="InterPro" id="IPR011042">
    <property type="entry name" value="6-blade_b-propeller_TolB-like"/>
</dbReference>
<accession>A0A813WJU1</accession>
<dbReference type="InterPro" id="IPR038377">
    <property type="entry name" value="Na/Glc_symporter_sf"/>
</dbReference>
<dbReference type="InterPro" id="IPR031155">
    <property type="entry name" value="DUR"/>
</dbReference>
<feature type="transmembrane region" description="Helical" evidence="8">
    <location>
        <begin position="262"/>
        <end position="279"/>
    </location>
</feature>
<keyword evidence="3" id="KW-0813">Transport</keyword>
<dbReference type="Gene3D" id="1.20.1730.10">
    <property type="entry name" value="Sodium/glucose cotransporter"/>
    <property type="match status" value="1"/>
</dbReference>
<dbReference type="PROSITE" id="PS50283">
    <property type="entry name" value="NA_SOLUT_SYMP_3"/>
    <property type="match status" value="1"/>
</dbReference>
<evidence type="ECO:0000313" key="9">
    <source>
        <dbReference type="EMBL" id="CAF0858468.1"/>
    </source>
</evidence>
<evidence type="ECO:0000256" key="8">
    <source>
        <dbReference type="SAM" id="Phobius"/>
    </source>
</evidence>
<comment type="similarity">
    <text evidence="2">Belongs to the sodium:solute symporter (SSF) (TC 2.A.21) family.</text>
</comment>